<keyword evidence="1" id="KW-0472">Membrane</keyword>
<evidence type="ECO:0000313" key="2">
    <source>
        <dbReference type="EMBL" id="MWG34617.1"/>
    </source>
</evidence>
<feature type="transmembrane region" description="Helical" evidence="1">
    <location>
        <begin position="51"/>
        <end position="70"/>
    </location>
</feature>
<evidence type="ECO:0000313" key="3">
    <source>
        <dbReference type="Proteomes" id="UP000451471"/>
    </source>
</evidence>
<reference evidence="2 3" key="1">
    <citation type="submission" date="2019-12" db="EMBL/GenBank/DDBJ databases">
        <title>Halocatena pleomorpha gen. nov. sp. nov., an extremely halophilic archaeon of family Halobacteriaceae isolated from saltpan soil.</title>
        <authorList>
            <person name="Pal Y."/>
            <person name="Verma A."/>
            <person name="Krishnamurthi S."/>
            <person name="Kumar P."/>
        </authorList>
    </citation>
    <scope>NUCLEOTIDE SEQUENCE [LARGE SCALE GENOMIC DNA]</scope>
    <source>
        <strain evidence="2 3">JCM 16495</strain>
    </source>
</reference>
<gene>
    <name evidence="2" type="ORF">GQS65_08970</name>
</gene>
<dbReference type="OrthoDB" id="350954at2157"/>
<accession>A0A6B0GLM9</accession>
<keyword evidence="3" id="KW-1185">Reference proteome</keyword>
<evidence type="ECO:0000256" key="1">
    <source>
        <dbReference type="SAM" id="Phobius"/>
    </source>
</evidence>
<name>A0A6B0GLM9_9EURY</name>
<dbReference type="Proteomes" id="UP000451471">
    <property type="component" value="Unassembled WGS sequence"/>
</dbReference>
<proteinExistence type="predicted"/>
<organism evidence="2 3">
    <name type="scientific">Halomarina oriensis</name>
    <dbReference type="NCBI Taxonomy" id="671145"/>
    <lineage>
        <taxon>Archaea</taxon>
        <taxon>Methanobacteriati</taxon>
        <taxon>Methanobacteriota</taxon>
        <taxon>Stenosarchaea group</taxon>
        <taxon>Halobacteria</taxon>
        <taxon>Halobacteriales</taxon>
        <taxon>Natronomonadaceae</taxon>
        <taxon>Halomarina</taxon>
    </lineage>
</organism>
<feature type="transmembrane region" description="Helical" evidence="1">
    <location>
        <begin position="27"/>
        <end position="45"/>
    </location>
</feature>
<comment type="caution">
    <text evidence="2">The sequence shown here is derived from an EMBL/GenBank/DDBJ whole genome shotgun (WGS) entry which is preliminary data.</text>
</comment>
<dbReference type="RefSeq" id="WP_158204276.1">
    <property type="nucleotide sequence ID" value="NZ_WSZK01000015.1"/>
</dbReference>
<keyword evidence="1" id="KW-0812">Transmembrane</keyword>
<dbReference type="EMBL" id="WSZK01000015">
    <property type="protein sequence ID" value="MWG34617.1"/>
    <property type="molecule type" value="Genomic_DNA"/>
</dbReference>
<keyword evidence="1" id="KW-1133">Transmembrane helix</keyword>
<dbReference type="AlphaFoldDB" id="A0A6B0GLM9"/>
<protein>
    <submittedName>
        <fullName evidence="2">Uncharacterized protein</fullName>
    </submittedName>
</protein>
<sequence length="204" mass="22203">MGGQERFNVSHYKAEIRPFLSEYKSSIIAYASGVVGTLLWILSAIFGQTIIAGLAVAAYVLPLLAFYLAYGPFGIEVGLTPMTTGDGGKVPDKVAESRGEVILRDGECEIQGAIAISEKLDSFDIQFHAPDDVIVELQDIPCAEHTYDPESGTLSASSVTVRRFSIVLFVYLVGEVDGTTHEFPLKIKDAKNNWTIKSVDIITR</sequence>